<feature type="compositionally biased region" description="Low complexity" evidence="10">
    <location>
        <begin position="341"/>
        <end position="385"/>
    </location>
</feature>
<dbReference type="GO" id="GO:0004674">
    <property type="term" value="F:protein serine/threonine kinase activity"/>
    <property type="evidence" value="ECO:0007669"/>
    <property type="project" value="UniProtKB-KW"/>
</dbReference>
<dbReference type="Gene3D" id="3.30.60.20">
    <property type="match status" value="1"/>
</dbReference>
<feature type="region of interest" description="Disordered" evidence="10">
    <location>
        <begin position="1585"/>
        <end position="1622"/>
    </location>
</feature>
<feature type="compositionally biased region" description="Low complexity" evidence="10">
    <location>
        <begin position="191"/>
        <end position="206"/>
    </location>
</feature>
<feature type="compositionally biased region" description="Basic and acidic residues" evidence="10">
    <location>
        <begin position="131"/>
        <end position="154"/>
    </location>
</feature>
<dbReference type="InterPro" id="IPR008271">
    <property type="entry name" value="Ser/Thr_kinase_AS"/>
</dbReference>
<feature type="compositionally biased region" description="Basic and acidic residues" evidence="10">
    <location>
        <begin position="721"/>
        <end position="732"/>
    </location>
</feature>
<dbReference type="Gene3D" id="1.10.418.10">
    <property type="entry name" value="Calponin-like domain"/>
    <property type="match status" value="1"/>
</dbReference>
<feature type="compositionally biased region" description="Polar residues" evidence="10">
    <location>
        <begin position="1069"/>
        <end position="1082"/>
    </location>
</feature>
<evidence type="ECO:0000313" key="14">
    <source>
        <dbReference type="EMBL" id="PIL25118.1"/>
    </source>
</evidence>
<feature type="compositionally biased region" description="Low complexity" evidence="10">
    <location>
        <begin position="669"/>
        <end position="678"/>
    </location>
</feature>
<dbReference type="PROSITE" id="PS00479">
    <property type="entry name" value="ZF_DAG_PE_1"/>
    <property type="match status" value="1"/>
</dbReference>
<dbReference type="PROSITE" id="PS50011">
    <property type="entry name" value="PROTEIN_KINASE_DOM"/>
    <property type="match status" value="1"/>
</dbReference>
<keyword evidence="3" id="KW-0808">Transferase</keyword>
<feature type="compositionally biased region" description="Polar residues" evidence="10">
    <location>
        <begin position="160"/>
        <end position="187"/>
    </location>
</feature>
<evidence type="ECO:0000256" key="2">
    <source>
        <dbReference type="ARBA" id="ARBA00022527"/>
    </source>
</evidence>
<dbReference type="InterPro" id="IPR017441">
    <property type="entry name" value="Protein_kinase_ATP_BS"/>
</dbReference>
<dbReference type="Pfam" id="PF00069">
    <property type="entry name" value="Pkinase"/>
    <property type="match status" value="1"/>
</dbReference>
<dbReference type="PANTHER" id="PTHR11584:SF369">
    <property type="entry name" value="MITOGEN-ACTIVATED PROTEIN KINASE KINASE KINASE 19-RELATED"/>
    <property type="match status" value="1"/>
</dbReference>
<dbReference type="SMART" id="SM00220">
    <property type="entry name" value="S_TKc"/>
    <property type="match status" value="1"/>
</dbReference>
<dbReference type="PRINTS" id="PR00888">
    <property type="entry name" value="SM22CALPONIN"/>
</dbReference>
<feature type="compositionally biased region" description="Low complexity" evidence="10">
    <location>
        <begin position="1682"/>
        <end position="1710"/>
    </location>
</feature>
<dbReference type="EMBL" id="AYKW01000056">
    <property type="protein sequence ID" value="PIL25118.1"/>
    <property type="molecule type" value="Genomic_DNA"/>
</dbReference>
<dbReference type="Proteomes" id="UP000230002">
    <property type="component" value="Unassembled WGS sequence"/>
</dbReference>
<accession>A0A2G8RUV5</accession>
<dbReference type="CDD" id="cd06627">
    <property type="entry name" value="STKc_Cdc7_like"/>
    <property type="match status" value="1"/>
</dbReference>
<dbReference type="InterPro" id="IPR036872">
    <property type="entry name" value="CH_dom_sf"/>
</dbReference>
<feature type="compositionally biased region" description="Polar residues" evidence="10">
    <location>
        <begin position="1607"/>
        <end position="1617"/>
    </location>
</feature>
<dbReference type="SMART" id="SM00109">
    <property type="entry name" value="C1"/>
    <property type="match status" value="1"/>
</dbReference>
<feature type="region of interest" description="Disordered" evidence="10">
    <location>
        <begin position="800"/>
        <end position="1123"/>
    </location>
</feature>
<dbReference type="PROSITE" id="PS00107">
    <property type="entry name" value="PROTEIN_KINASE_ATP"/>
    <property type="match status" value="1"/>
</dbReference>
<feature type="region of interest" description="Disordered" evidence="10">
    <location>
        <begin position="1638"/>
        <end position="1714"/>
    </location>
</feature>
<organism evidence="14 15">
    <name type="scientific">Ganoderma sinense ZZ0214-1</name>
    <dbReference type="NCBI Taxonomy" id="1077348"/>
    <lineage>
        <taxon>Eukaryota</taxon>
        <taxon>Fungi</taxon>
        <taxon>Dikarya</taxon>
        <taxon>Basidiomycota</taxon>
        <taxon>Agaricomycotina</taxon>
        <taxon>Agaricomycetes</taxon>
        <taxon>Polyporales</taxon>
        <taxon>Polyporaceae</taxon>
        <taxon>Ganoderma</taxon>
    </lineage>
</organism>
<dbReference type="InterPro" id="IPR003096">
    <property type="entry name" value="SM22_calponin"/>
</dbReference>
<evidence type="ECO:0000259" key="13">
    <source>
        <dbReference type="PROSITE" id="PS50081"/>
    </source>
</evidence>
<keyword evidence="4" id="KW-0479">Metal-binding</keyword>
<comment type="similarity">
    <text evidence="1">Belongs to the protein kinase superfamily. STE Ser/Thr protein kinase family. MAP kinase kinase kinase subfamily.</text>
</comment>
<feature type="compositionally biased region" description="Polar residues" evidence="10">
    <location>
        <begin position="940"/>
        <end position="949"/>
    </location>
</feature>
<feature type="region of interest" description="Disordered" evidence="10">
    <location>
        <begin position="651"/>
        <end position="748"/>
    </location>
</feature>
<dbReference type="Gene3D" id="1.10.510.10">
    <property type="entry name" value="Transferase(Phosphotransferase) domain 1"/>
    <property type="match status" value="1"/>
</dbReference>
<feature type="compositionally biased region" description="Basic and acidic residues" evidence="10">
    <location>
        <begin position="86"/>
        <end position="100"/>
    </location>
</feature>
<evidence type="ECO:0000256" key="9">
    <source>
        <dbReference type="PROSITE-ProRule" id="PRU10141"/>
    </source>
</evidence>
<keyword evidence="15" id="KW-1185">Reference proteome</keyword>
<feature type="compositionally biased region" description="Low complexity" evidence="10">
    <location>
        <begin position="47"/>
        <end position="57"/>
    </location>
</feature>
<dbReference type="STRING" id="1077348.A0A2G8RUV5"/>
<feature type="region of interest" description="Disordered" evidence="10">
    <location>
        <begin position="1727"/>
        <end position="1770"/>
    </location>
</feature>
<evidence type="ECO:0000256" key="8">
    <source>
        <dbReference type="ARBA" id="ARBA00022840"/>
    </source>
</evidence>
<dbReference type="SUPFAM" id="SSF57889">
    <property type="entry name" value="Cysteine-rich domain"/>
    <property type="match status" value="1"/>
</dbReference>
<feature type="region of interest" description="Disordered" evidence="10">
    <location>
        <begin position="1"/>
        <end position="455"/>
    </location>
</feature>
<dbReference type="OrthoDB" id="8693905at2759"/>
<name>A0A2G8RUV5_9APHY</name>
<dbReference type="InterPro" id="IPR001715">
    <property type="entry name" value="CH_dom"/>
</dbReference>
<dbReference type="GO" id="GO:0046872">
    <property type="term" value="F:metal ion binding"/>
    <property type="evidence" value="ECO:0007669"/>
    <property type="project" value="UniProtKB-KW"/>
</dbReference>
<dbReference type="PROSITE" id="PS50021">
    <property type="entry name" value="CH"/>
    <property type="match status" value="1"/>
</dbReference>
<feature type="compositionally biased region" description="Basic residues" evidence="10">
    <location>
        <begin position="101"/>
        <end position="111"/>
    </location>
</feature>
<evidence type="ECO:0000256" key="6">
    <source>
        <dbReference type="ARBA" id="ARBA00022777"/>
    </source>
</evidence>
<dbReference type="PROSITE" id="PS00108">
    <property type="entry name" value="PROTEIN_KINASE_ST"/>
    <property type="match status" value="1"/>
</dbReference>
<dbReference type="SUPFAM" id="SSF56112">
    <property type="entry name" value="Protein kinase-like (PK-like)"/>
    <property type="match status" value="1"/>
</dbReference>
<feature type="compositionally biased region" description="Low complexity" evidence="10">
    <location>
        <begin position="1588"/>
        <end position="1597"/>
    </location>
</feature>
<dbReference type="FunFam" id="3.30.200.20:FF:000042">
    <property type="entry name" value="Aurora kinase A"/>
    <property type="match status" value="1"/>
</dbReference>
<sequence>MAAAVAKLNVTISKPLPMVSQKHVDPPTPSSSRQEAHTENQPKTFSRLRSSLEQSLRTATKSRAKHAAPVDETGLLSHGAGKGKGRASEEDGRKEKEKARSRMLSKVSFRRPARDVSSPVPVPPVPVPLRSSEEHHPPRPLLYKDKDRPNDKLRVAGHTSFLTPSLRQASMSSPALHLSPQSISPFTQPFALPSASSSNVAALVSPPRDRARRSSVQPAVSTKDISGPTPLAPRRETRPNGTSSPSPRDNEQRPSKSRPAPLTLASSSTPTPSSQARDRARSPPLETPTRRSRDTVRSPDLSSPGSPSPRGIGVSSRRAAASASHLPLGLGSPPITPSTPTPRAISPIQPRSSSRTSTRTPTRVIPSASSSSHLPLASSSSNASARRTSLDARRPSLDARPSTVSPSPSSSRAASPATPRSRAVSPSQRNFSPGYQNRFHNASTSSLSTPSNPEHRELIRSATSFLCKEMYKPISQLNKSTLDPKEWEEEVQARIRSLARLERIWTRPGALGSTTQVNLVGQGNGVASGSEEKERRLFAEALRDGYVLCQLVNKLFPGTIARVDKREDGFVRTSNVTKFLAASSSVGVSAEELFRRDDLIETTSECLSRVAKTILALSRLAEFPGVDRSKIIQGQQQDGGRAVAASPYGQNNRAAASTPNLSMSQLQRSTSPASPSSPVVRKRWSPHQHLPTVRSDSPNEDSSDGRTVNNDDVFGSSPNELRPDPRDREDVRPSVPPRSPLRVRPVAERVSVADSTRASVGDSIVGSLAESVEFPVPIAMRQSQASSNLTDTTMFSSLLEAPRSPGSQNKFGTIRTVTTDVTSLAPSESPSITRTEGSSMAPSFKDESRKRSTDSPSRPSRERRPSETAIVDLSRVVEETEDSATSRTRSDKTESDKARVPSRGNPIPIKLGKGKWPDDFLGLDSFPAPKSSLLDDDESFSASVHTPLSVSPPRSKLAFSARSPNESVESLPQFPRRPTHRARHSVDTPGLLPRDQLLPRDSSPDASGSPPRRIVLRRSSSKAPGNRNGVYIPRRDGSASPEDGSDGAVPFPRTVSGEHSTPPGASFVFPSTSPDGSKTDLNGTAAGDRPPRPLRGRFQSEVDAAGSRRKPRPNSFDEYGAKPRRSRFESMVNLGVGSSNASASDLMSRDSYDGSAVRQTLIVREDGKAPTQFQLGNCIGRGQFGAVYRALNLNTGQMVAVKRIRLEGLKEDEIAQLMKEVDLVKSLSHPSIVKYEGMARDDDTLSIVLEYAENGSLGQTLKAFGKLNERLVANYVVKILEGLHYLHQNDVVHCDLKAANILTTKTGNVKLSDFGVSLNLRAMEREMKDVAGTPNWMAPEVIELKGASTKSDIWSLACTVIELLTGRPPYAEIANTMSVMFRIVEDSSPPLPEECSESLQDFLRMCFNKDPTKRPSAEQLCDHEWLKRHSAAHRHLQELRPQDSIPFLRRVSADMQKSKAIHFLADIGQQGSDPIAVDRRTSLDQPSSPARPRLSNGQDAISPREHSFVKTTFGKPVICRVCLQSVKKSAVLCEQCSLIAHAKCASNAPPTCDLRSQLLLYAQYAESGNPMNPYSPMEILAAATHAGTPTSPTSQTSDDGVSRRTSMDSVQPLNSTAHGHLHPPTAFKVFSAFKRSRSSLTIDQDPHQAAPTPTPSTPTAQQISRKKSVLRRKHDADGRPRSISSTTSTTPNSASVRSAVTAAESMSSSSHHPRISIDAAERLSRMTSFSAVSAVSGAETERDEPKVVGEMPKNHRDKRRDRESGGCTVQ</sequence>
<feature type="compositionally biased region" description="Low complexity" evidence="10">
    <location>
        <begin position="399"/>
        <end position="427"/>
    </location>
</feature>
<evidence type="ECO:0000256" key="5">
    <source>
        <dbReference type="ARBA" id="ARBA00022741"/>
    </source>
</evidence>
<keyword evidence="5 9" id="KW-0547">Nucleotide-binding</keyword>
<dbReference type="InterPro" id="IPR000719">
    <property type="entry name" value="Prot_kinase_dom"/>
</dbReference>
<feature type="compositionally biased region" description="Low complexity" evidence="10">
    <location>
        <begin position="298"/>
        <end position="324"/>
    </location>
</feature>
<proteinExistence type="inferred from homology"/>
<feature type="domain" description="Calponin-homology (CH)" evidence="12">
    <location>
        <begin position="513"/>
        <end position="621"/>
    </location>
</feature>
<dbReference type="InterPro" id="IPR046349">
    <property type="entry name" value="C1-like_sf"/>
</dbReference>
<feature type="compositionally biased region" description="Basic residues" evidence="10">
    <location>
        <begin position="1664"/>
        <end position="1673"/>
    </location>
</feature>
<evidence type="ECO:0000313" key="15">
    <source>
        <dbReference type="Proteomes" id="UP000230002"/>
    </source>
</evidence>
<evidence type="ECO:0000259" key="12">
    <source>
        <dbReference type="PROSITE" id="PS50021"/>
    </source>
</evidence>
<evidence type="ECO:0000256" key="7">
    <source>
        <dbReference type="ARBA" id="ARBA00022833"/>
    </source>
</evidence>
<feature type="compositionally biased region" description="Basic and acidic residues" evidence="10">
    <location>
        <begin position="844"/>
        <end position="866"/>
    </location>
</feature>
<feature type="compositionally biased region" description="Low complexity" evidence="10">
    <location>
        <begin position="259"/>
        <end position="274"/>
    </location>
</feature>
<feature type="compositionally biased region" description="Polar residues" evidence="10">
    <location>
        <begin position="428"/>
        <end position="452"/>
    </location>
</feature>
<feature type="compositionally biased region" description="Basic and acidic residues" evidence="10">
    <location>
        <begin position="288"/>
        <end position="297"/>
    </location>
</feature>
<feature type="compositionally biased region" description="Basic and acidic residues" evidence="10">
    <location>
        <begin position="388"/>
        <end position="397"/>
    </location>
</feature>
<evidence type="ECO:0000256" key="1">
    <source>
        <dbReference type="ARBA" id="ARBA00006529"/>
    </source>
</evidence>
<dbReference type="InterPro" id="IPR002219">
    <property type="entry name" value="PKC_DAG/PE"/>
</dbReference>
<comment type="caution">
    <text evidence="14">The sequence shown here is derived from an EMBL/GenBank/DDBJ whole genome shotgun (WGS) entry which is preliminary data.</text>
</comment>
<dbReference type="CDD" id="cd20821">
    <property type="entry name" value="C1_MgcRacGAP"/>
    <property type="match status" value="1"/>
</dbReference>
<evidence type="ECO:0000256" key="3">
    <source>
        <dbReference type="ARBA" id="ARBA00022679"/>
    </source>
</evidence>
<keyword evidence="7" id="KW-0862">Zinc</keyword>
<evidence type="ECO:0000256" key="4">
    <source>
        <dbReference type="ARBA" id="ARBA00022723"/>
    </source>
</evidence>
<feature type="compositionally biased region" description="Polar residues" evidence="10">
    <location>
        <begin position="214"/>
        <end position="224"/>
    </location>
</feature>
<keyword evidence="6" id="KW-0418">Kinase</keyword>
<dbReference type="Pfam" id="PF00307">
    <property type="entry name" value="CH"/>
    <property type="match status" value="1"/>
</dbReference>
<feature type="binding site" evidence="9">
    <location>
        <position position="1202"/>
    </location>
    <ligand>
        <name>ATP</name>
        <dbReference type="ChEBI" id="CHEBI:30616"/>
    </ligand>
</feature>
<dbReference type="Pfam" id="PF00130">
    <property type="entry name" value="C1_1"/>
    <property type="match status" value="1"/>
</dbReference>
<dbReference type="SUPFAM" id="SSF47576">
    <property type="entry name" value="Calponin-homology domain, CH-domain"/>
    <property type="match status" value="1"/>
</dbReference>
<dbReference type="CDD" id="cd00014">
    <property type="entry name" value="CH_SF"/>
    <property type="match status" value="1"/>
</dbReference>
<gene>
    <name evidence="14" type="ORF">GSI_13007</name>
</gene>
<reference evidence="14 15" key="1">
    <citation type="journal article" date="2015" name="Sci. Rep.">
        <title>Chromosome-level genome map provides insights into diverse defense mechanisms in the medicinal fungus Ganoderma sinense.</title>
        <authorList>
            <person name="Zhu Y."/>
            <person name="Xu J."/>
            <person name="Sun C."/>
            <person name="Zhou S."/>
            <person name="Xu H."/>
            <person name="Nelson D.R."/>
            <person name="Qian J."/>
            <person name="Song J."/>
            <person name="Luo H."/>
            <person name="Xiang L."/>
            <person name="Li Y."/>
            <person name="Xu Z."/>
            <person name="Ji A."/>
            <person name="Wang L."/>
            <person name="Lu S."/>
            <person name="Hayward A."/>
            <person name="Sun W."/>
            <person name="Li X."/>
            <person name="Schwartz D.C."/>
            <person name="Wang Y."/>
            <person name="Chen S."/>
        </authorList>
    </citation>
    <scope>NUCLEOTIDE SEQUENCE [LARGE SCALE GENOMIC DNA]</scope>
    <source>
        <strain evidence="14 15">ZZ0214-1</strain>
    </source>
</reference>
<feature type="compositionally biased region" description="Polar residues" evidence="10">
    <location>
        <begin position="651"/>
        <end position="668"/>
    </location>
</feature>
<feature type="compositionally biased region" description="Basic and acidic residues" evidence="10">
    <location>
        <begin position="888"/>
        <end position="899"/>
    </location>
</feature>
<evidence type="ECO:0000259" key="11">
    <source>
        <dbReference type="PROSITE" id="PS50011"/>
    </source>
</evidence>
<dbReference type="PROSITE" id="PS50081">
    <property type="entry name" value="ZF_DAG_PE_2"/>
    <property type="match status" value="1"/>
</dbReference>
<feature type="domain" description="Protein kinase" evidence="11">
    <location>
        <begin position="1173"/>
        <end position="1426"/>
    </location>
</feature>
<dbReference type="InterPro" id="IPR011009">
    <property type="entry name" value="Kinase-like_dom_sf"/>
</dbReference>
<dbReference type="PANTHER" id="PTHR11584">
    <property type="entry name" value="SERINE/THREONINE PROTEIN KINASE"/>
    <property type="match status" value="1"/>
</dbReference>
<keyword evidence="2" id="KW-0723">Serine/threonine-protein kinase</keyword>
<evidence type="ECO:0000256" key="10">
    <source>
        <dbReference type="SAM" id="MobiDB-lite"/>
    </source>
</evidence>
<feature type="domain" description="Phorbol-ester/DAG-type" evidence="13">
    <location>
        <begin position="1505"/>
        <end position="1552"/>
    </location>
</feature>
<feature type="region of interest" description="Disordered" evidence="10">
    <location>
        <begin position="1479"/>
        <end position="1503"/>
    </location>
</feature>
<protein>
    <submittedName>
        <fullName evidence="14">Transporter</fullName>
    </submittedName>
</protein>
<feature type="compositionally biased region" description="Polar residues" evidence="10">
    <location>
        <begin position="805"/>
        <end position="841"/>
    </location>
</feature>
<dbReference type="GO" id="GO:0005524">
    <property type="term" value="F:ATP binding"/>
    <property type="evidence" value="ECO:0007669"/>
    <property type="project" value="UniProtKB-UniRule"/>
</dbReference>
<keyword evidence="8 9" id="KW-0067">ATP-binding</keyword>